<evidence type="ECO:0000313" key="2">
    <source>
        <dbReference type="Proteomes" id="UP000254258"/>
    </source>
</evidence>
<evidence type="ECO:0000313" key="1">
    <source>
        <dbReference type="EMBL" id="RDS82837.1"/>
    </source>
</evidence>
<dbReference type="Proteomes" id="UP000254258">
    <property type="component" value="Unassembled WGS sequence"/>
</dbReference>
<reference evidence="1 2" key="1">
    <citation type="submission" date="2018-07" db="EMBL/GenBank/DDBJ databases">
        <title>Dyella monticola sp. nov. and Dyella psychrodurans sp. nov. isolated from monsoon evergreen broad-leaved forest soil of Dinghu Mountain, China.</title>
        <authorList>
            <person name="Gao Z."/>
            <person name="Qiu L."/>
        </authorList>
    </citation>
    <scope>NUCLEOTIDE SEQUENCE [LARGE SCALE GENOMIC DNA]</scope>
    <source>
        <strain evidence="1 2">4G-K06</strain>
    </source>
</reference>
<evidence type="ECO:0008006" key="3">
    <source>
        <dbReference type="Google" id="ProtNLM"/>
    </source>
</evidence>
<gene>
    <name evidence="1" type="ORF">DWU98_06750</name>
</gene>
<dbReference type="EMBL" id="QRBE01000003">
    <property type="protein sequence ID" value="RDS82837.1"/>
    <property type="molecule type" value="Genomic_DNA"/>
</dbReference>
<comment type="caution">
    <text evidence="1">The sequence shown here is derived from an EMBL/GenBank/DDBJ whole genome shotgun (WGS) entry which is preliminary data.</text>
</comment>
<organism evidence="1 2">
    <name type="scientific">Dyella monticola</name>
    <dbReference type="NCBI Taxonomy" id="1927958"/>
    <lineage>
        <taxon>Bacteria</taxon>
        <taxon>Pseudomonadati</taxon>
        <taxon>Pseudomonadota</taxon>
        <taxon>Gammaproteobacteria</taxon>
        <taxon>Lysobacterales</taxon>
        <taxon>Rhodanobacteraceae</taxon>
        <taxon>Dyella</taxon>
    </lineage>
</organism>
<protein>
    <recommendedName>
        <fullName evidence="3">TraB/GumN family protein</fullName>
    </recommendedName>
</protein>
<accession>A0A370X3F9</accession>
<sequence>MYVDWAAGNQAPASTEVERYSRDYPELAEELTFRRNKAWLPRFETMLASKSTSIVIVGLFHMVGPRGILSLCKKEGLSVERLSLIEATQRVHNAGH</sequence>
<dbReference type="InterPro" id="IPR002816">
    <property type="entry name" value="TraB/PrgY/GumN_fam"/>
</dbReference>
<proteinExistence type="predicted"/>
<name>A0A370X3F9_9GAMM</name>
<dbReference type="AlphaFoldDB" id="A0A370X3F9"/>
<dbReference type="Pfam" id="PF01963">
    <property type="entry name" value="TraB_PrgY_gumN"/>
    <property type="match status" value="1"/>
</dbReference>
<keyword evidence="2" id="KW-1185">Reference proteome</keyword>
<dbReference type="OrthoDB" id="357294at2"/>